<feature type="compositionally biased region" description="Low complexity" evidence="1">
    <location>
        <begin position="71"/>
        <end position="82"/>
    </location>
</feature>
<protein>
    <recommendedName>
        <fullName evidence="2">PD-(D/E)XK nuclease-like domain-containing protein</fullName>
    </recommendedName>
</protein>
<dbReference type="AlphaFoldDB" id="A0A6A5VW32"/>
<dbReference type="Pfam" id="PF20516">
    <property type="entry name" value="PDDEXK_12"/>
    <property type="match status" value="1"/>
</dbReference>
<gene>
    <name evidence="3" type="ORF">P154DRAFT_557593</name>
</gene>
<evidence type="ECO:0000256" key="1">
    <source>
        <dbReference type="SAM" id="MobiDB-lite"/>
    </source>
</evidence>
<sequence>MSPKSISDIAVWVDNVNTLQELPSSLPIVHRTTDDEENPRSAKKRRKMECDLEQTLRDLNSASHFAPPSPTKSASSTAASETSEAESHQSGRLSPVKQLQMMEDFEEQPVVFCNFDDDEDVQEPLDVMAMRRAIQRFADGVGILGYGDCNAFIHNLPPVDKMRFQYPWANDPEHRCVFGSMPSTAQVLDIVATARKYDHGSGVSEEEWNSEVQHPLLKLARSTSKHRQTLEIHNV</sequence>
<keyword evidence="4" id="KW-1185">Reference proteome</keyword>
<name>A0A6A5VW32_9PLEO</name>
<dbReference type="InterPro" id="IPR046797">
    <property type="entry name" value="PDDEXK_12"/>
</dbReference>
<evidence type="ECO:0000313" key="4">
    <source>
        <dbReference type="Proteomes" id="UP000799779"/>
    </source>
</evidence>
<reference evidence="3" key="1">
    <citation type="journal article" date="2020" name="Stud. Mycol.">
        <title>101 Dothideomycetes genomes: a test case for predicting lifestyles and emergence of pathogens.</title>
        <authorList>
            <person name="Haridas S."/>
            <person name="Albert R."/>
            <person name="Binder M."/>
            <person name="Bloem J."/>
            <person name="Labutti K."/>
            <person name="Salamov A."/>
            <person name="Andreopoulos B."/>
            <person name="Baker S."/>
            <person name="Barry K."/>
            <person name="Bills G."/>
            <person name="Bluhm B."/>
            <person name="Cannon C."/>
            <person name="Castanera R."/>
            <person name="Culley D."/>
            <person name="Daum C."/>
            <person name="Ezra D."/>
            <person name="Gonzalez J."/>
            <person name="Henrissat B."/>
            <person name="Kuo A."/>
            <person name="Liang C."/>
            <person name="Lipzen A."/>
            <person name="Lutzoni F."/>
            <person name="Magnuson J."/>
            <person name="Mondo S."/>
            <person name="Nolan M."/>
            <person name="Ohm R."/>
            <person name="Pangilinan J."/>
            <person name="Park H.-J."/>
            <person name="Ramirez L."/>
            <person name="Alfaro M."/>
            <person name="Sun H."/>
            <person name="Tritt A."/>
            <person name="Yoshinaga Y."/>
            <person name="Zwiers L.-H."/>
            <person name="Turgeon B."/>
            <person name="Goodwin S."/>
            <person name="Spatafora J."/>
            <person name="Crous P."/>
            <person name="Grigoriev I."/>
        </authorList>
    </citation>
    <scope>NUCLEOTIDE SEQUENCE</scope>
    <source>
        <strain evidence="3">CBS 123094</strain>
    </source>
</reference>
<organism evidence="3 4">
    <name type="scientific">Amniculicola lignicola CBS 123094</name>
    <dbReference type="NCBI Taxonomy" id="1392246"/>
    <lineage>
        <taxon>Eukaryota</taxon>
        <taxon>Fungi</taxon>
        <taxon>Dikarya</taxon>
        <taxon>Ascomycota</taxon>
        <taxon>Pezizomycotina</taxon>
        <taxon>Dothideomycetes</taxon>
        <taxon>Pleosporomycetidae</taxon>
        <taxon>Pleosporales</taxon>
        <taxon>Amniculicolaceae</taxon>
        <taxon>Amniculicola</taxon>
    </lineage>
</organism>
<feature type="domain" description="PD-(D/E)XK nuclease-like" evidence="2">
    <location>
        <begin position="164"/>
        <end position="232"/>
    </location>
</feature>
<evidence type="ECO:0000313" key="3">
    <source>
        <dbReference type="EMBL" id="KAF1993743.1"/>
    </source>
</evidence>
<feature type="region of interest" description="Disordered" evidence="1">
    <location>
        <begin position="27"/>
        <end position="94"/>
    </location>
</feature>
<evidence type="ECO:0000259" key="2">
    <source>
        <dbReference type="Pfam" id="PF20516"/>
    </source>
</evidence>
<dbReference type="EMBL" id="ML977688">
    <property type="protein sequence ID" value="KAF1993743.1"/>
    <property type="molecule type" value="Genomic_DNA"/>
</dbReference>
<dbReference type="Proteomes" id="UP000799779">
    <property type="component" value="Unassembled WGS sequence"/>
</dbReference>
<accession>A0A6A5VW32</accession>
<proteinExistence type="predicted"/>
<dbReference type="OrthoDB" id="4161186at2759"/>